<dbReference type="EMBL" id="NMUH01001737">
    <property type="protein sequence ID" value="MQL94968.1"/>
    <property type="molecule type" value="Genomic_DNA"/>
</dbReference>
<evidence type="ECO:0000313" key="2">
    <source>
        <dbReference type="Proteomes" id="UP000652761"/>
    </source>
</evidence>
<name>A0A843VF28_COLES</name>
<protein>
    <submittedName>
        <fullName evidence="1">Uncharacterized protein</fullName>
    </submittedName>
</protein>
<organism evidence="1 2">
    <name type="scientific">Colocasia esculenta</name>
    <name type="common">Wild taro</name>
    <name type="synonym">Arum esculentum</name>
    <dbReference type="NCBI Taxonomy" id="4460"/>
    <lineage>
        <taxon>Eukaryota</taxon>
        <taxon>Viridiplantae</taxon>
        <taxon>Streptophyta</taxon>
        <taxon>Embryophyta</taxon>
        <taxon>Tracheophyta</taxon>
        <taxon>Spermatophyta</taxon>
        <taxon>Magnoliopsida</taxon>
        <taxon>Liliopsida</taxon>
        <taxon>Araceae</taxon>
        <taxon>Aroideae</taxon>
        <taxon>Colocasieae</taxon>
        <taxon>Colocasia</taxon>
    </lineage>
</organism>
<gene>
    <name evidence="1" type="ORF">Taro_027632</name>
</gene>
<dbReference type="AlphaFoldDB" id="A0A843VF28"/>
<proteinExistence type="predicted"/>
<keyword evidence="2" id="KW-1185">Reference proteome</keyword>
<sequence length="61" mass="6904">MKKARVHKFYSNACSQVGSWGQTPEQNISKASFMETVLAEECTALTKWRTEKNISFGSQTM</sequence>
<evidence type="ECO:0000313" key="1">
    <source>
        <dbReference type="EMBL" id="MQL94968.1"/>
    </source>
</evidence>
<accession>A0A843VF28</accession>
<dbReference type="Proteomes" id="UP000652761">
    <property type="component" value="Unassembled WGS sequence"/>
</dbReference>
<comment type="caution">
    <text evidence="1">The sequence shown here is derived from an EMBL/GenBank/DDBJ whole genome shotgun (WGS) entry which is preliminary data.</text>
</comment>
<reference evidence="1" key="1">
    <citation type="submission" date="2017-07" db="EMBL/GenBank/DDBJ databases">
        <title>Taro Niue Genome Assembly and Annotation.</title>
        <authorList>
            <person name="Atibalentja N."/>
            <person name="Keating K."/>
            <person name="Fields C.J."/>
        </authorList>
    </citation>
    <scope>NUCLEOTIDE SEQUENCE</scope>
    <source>
        <strain evidence="1">Niue_2</strain>
        <tissue evidence="1">Leaf</tissue>
    </source>
</reference>